<evidence type="ECO:0000256" key="11">
    <source>
        <dbReference type="ARBA" id="ARBA00023065"/>
    </source>
</evidence>
<accession>A0AA43QUY7</accession>
<keyword evidence="11" id="KW-0406">Ion transport</keyword>
<evidence type="ECO:0000256" key="4">
    <source>
        <dbReference type="ARBA" id="ARBA00022448"/>
    </source>
</evidence>
<sequence>MNSPLPFLMLLLTVLTAAAARKQPERVLLSSIKSLTLRQGLKTTHNRVSPLPQLNCVGGTAKDLYDIDVLRCKNVGSSYSDEDVEWTCTASLPAEFKLGSTDVICEGFTGSEDPYVLKGSCGVEYRLMLTELGQEKYGKEGPGLWDGYNGRTKGGDIGAAIFWLVFVAVVIWIAYAAFFRDGGAGRLGNGRGFGGWGGGGGGNDDPPPPYDYHPPPSKPRTYTSPRAARAAPAQQAWRPGFWTGALGGAAAGYMAGNRGNQTQPNPPRTQSMWGNGEGSSGSSTRSRPSGSSSSTPSYGSSRHESMGFGGSTRR</sequence>
<evidence type="ECO:0000256" key="1">
    <source>
        <dbReference type="ARBA" id="ARBA00004115"/>
    </source>
</evidence>
<gene>
    <name evidence="17" type="ORF">OHK93_002921</name>
</gene>
<dbReference type="GO" id="GO:0005789">
    <property type="term" value="C:endoplasmic reticulum membrane"/>
    <property type="evidence" value="ECO:0007669"/>
    <property type="project" value="UniProtKB-SubCell"/>
</dbReference>
<dbReference type="EMBL" id="JAPUFD010000015">
    <property type="protein sequence ID" value="MDI1491711.1"/>
    <property type="molecule type" value="Genomic_DNA"/>
</dbReference>
<organism evidence="17 18">
    <name type="scientific">Ramalina farinacea</name>
    <dbReference type="NCBI Taxonomy" id="258253"/>
    <lineage>
        <taxon>Eukaryota</taxon>
        <taxon>Fungi</taxon>
        <taxon>Dikarya</taxon>
        <taxon>Ascomycota</taxon>
        <taxon>Pezizomycotina</taxon>
        <taxon>Lecanoromycetes</taxon>
        <taxon>OSLEUM clade</taxon>
        <taxon>Lecanoromycetidae</taxon>
        <taxon>Lecanorales</taxon>
        <taxon>Lecanorineae</taxon>
        <taxon>Ramalinaceae</taxon>
        <taxon>Ramalina</taxon>
    </lineage>
</organism>
<keyword evidence="12 15" id="KW-0472">Membrane</keyword>
<feature type="region of interest" description="Disordered" evidence="14">
    <location>
        <begin position="198"/>
        <end position="239"/>
    </location>
</feature>
<keyword evidence="5" id="KW-0109">Calcium transport</keyword>
<evidence type="ECO:0000256" key="2">
    <source>
        <dbReference type="ARBA" id="ARBA00006833"/>
    </source>
</evidence>
<evidence type="ECO:0000256" key="5">
    <source>
        <dbReference type="ARBA" id="ARBA00022568"/>
    </source>
</evidence>
<evidence type="ECO:0000313" key="17">
    <source>
        <dbReference type="EMBL" id="MDI1491711.1"/>
    </source>
</evidence>
<feature type="transmembrane region" description="Helical" evidence="15">
    <location>
        <begin position="160"/>
        <end position="179"/>
    </location>
</feature>
<evidence type="ECO:0000256" key="3">
    <source>
        <dbReference type="ARBA" id="ARBA00016584"/>
    </source>
</evidence>
<feature type="compositionally biased region" description="Low complexity" evidence="14">
    <location>
        <begin position="280"/>
        <end position="300"/>
    </location>
</feature>
<dbReference type="AlphaFoldDB" id="A0AA43QUY7"/>
<dbReference type="PANTHER" id="PTHR15929">
    <property type="entry name" value="STORE-OPERATED CALCIUM ENTRY-ASSOCIATED REGULATORY FACTOR"/>
    <property type="match status" value="1"/>
</dbReference>
<comment type="similarity">
    <text evidence="2">Belongs to the SARAF family.</text>
</comment>
<feature type="compositionally biased region" description="Low complexity" evidence="14">
    <location>
        <begin position="225"/>
        <end position="239"/>
    </location>
</feature>
<feature type="chain" id="PRO_5041209065" description="Store-operated calcium entry-associated regulatory factor" evidence="16">
    <location>
        <begin position="21"/>
        <end position="314"/>
    </location>
</feature>
<keyword evidence="9" id="KW-0106">Calcium</keyword>
<dbReference type="Proteomes" id="UP001161017">
    <property type="component" value="Unassembled WGS sequence"/>
</dbReference>
<comment type="caution">
    <text evidence="17">The sequence shown here is derived from an EMBL/GenBank/DDBJ whole genome shotgun (WGS) entry which is preliminary data.</text>
</comment>
<protein>
    <recommendedName>
        <fullName evidence="3">Store-operated calcium entry-associated regulatory factor</fullName>
    </recommendedName>
    <alternativeName>
        <fullName evidence="13">Transmembrane protein 66</fullName>
    </alternativeName>
</protein>
<keyword evidence="6 15" id="KW-0812">Transmembrane</keyword>
<dbReference type="InterPro" id="IPR009567">
    <property type="entry name" value="SARAF"/>
</dbReference>
<keyword evidence="10 15" id="KW-1133">Transmembrane helix</keyword>
<keyword evidence="8" id="KW-0256">Endoplasmic reticulum</keyword>
<evidence type="ECO:0000256" key="14">
    <source>
        <dbReference type="SAM" id="MobiDB-lite"/>
    </source>
</evidence>
<evidence type="ECO:0000256" key="8">
    <source>
        <dbReference type="ARBA" id="ARBA00022824"/>
    </source>
</evidence>
<dbReference type="GO" id="GO:0006816">
    <property type="term" value="P:calcium ion transport"/>
    <property type="evidence" value="ECO:0007669"/>
    <property type="project" value="UniProtKB-KW"/>
</dbReference>
<feature type="region of interest" description="Disordered" evidence="14">
    <location>
        <begin position="253"/>
        <end position="314"/>
    </location>
</feature>
<proteinExistence type="inferred from homology"/>
<reference evidence="17" key="1">
    <citation type="journal article" date="2023" name="Genome Biol. Evol.">
        <title>First Whole Genome Sequence and Flow Cytometry Genome Size Data for the Lichen-Forming Fungus Ramalina farinacea (Ascomycota).</title>
        <authorList>
            <person name="Llewellyn T."/>
            <person name="Mian S."/>
            <person name="Hill R."/>
            <person name="Leitch I.J."/>
            <person name="Gaya E."/>
        </authorList>
    </citation>
    <scope>NUCLEOTIDE SEQUENCE</scope>
    <source>
        <strain evidence="17">LIQ254RAFAR</strain>
    </source>
</reference>
<dbReference type="PANTHER" id="PTHR15929:SF0">
    <property type="entry name" value="STORE-OPERATED CALCIUM ENTRY-ASSOCIATED REGULATORY FACTOR"/>
    <property type="match status" value="1"/>
</dbReference>
<dbReference type="Pfam" id="PF06682">
    <property type="entry name" value="SARAF"/>
    <property type="match status" value="1"/>
</dbReference>
<keyword evidence="18" id="KW-1185">Reference proteome</keyword>
<comment type="subcellular location">
    <subcellularLocation>
        <location evidence="1">Endoplasmic reticulum membrane</location>
        <topology evidence="1">Single-pass type I membrane protein</topology>
    </subcellularLocation>
</comment>
<evidence type="ECO:0000256" key="13">
    <source>
        <dbReference type="ARBA" id="ARBA00031116"/>
    </source>
</evidence>
<name>A0AA43QUY7_9LECA</name>
<feature type="compositionally biased region" description="Polar residues" evidence="14">
    <location>
        <begin position="260"/>
        <end position="273"/>
    </location>
</feature>
<evidence type="ECO:0000256" key="12">
    <source>
        <dbReference type="ARBA" id="ARBA00023136"/>
    </source>
</evidence>
<feature type="compositionally biased region" description="Pro residues" evidence="14">
    <location>
        <begin position="205"/>
        <end position="218"/>
    </location>
</feature>
<evidence type="ECO:0000256" key="15">
    <source>
        <dbReference type="SAM" id="Phobius"/>
    </source>
</evidence>
<evidence type="ECO:0000256" key="10">
    <source>
        <dbReference type="ARBA" id="ARBA00022989"/>
    </source>
</evidence>
<dbReference type="GO" id="GO:2001256">
    <property type="term" value="P:regulation of store-operated calcium entry"/>
    <property type="evidence" value="ECO:0007669"/>
    <property type="project" value="InterPro"/>
</dbReference>
<feature type="signal peptide" evidence="16">
    <location>
        <begin position="1"/>
        <end position="20"/>
    </location>
</feature>
<evidence type="ECO:0000256" key="6">
    <source>
        <dbReference type="ARBA" id="ARBA00022692"/>
    </source>
</evidence>
<evidence type="ECO:0000256" key="9">
    <source>
        <dbReference type="ARBA" id="ARBA00022837"/>
    </source>
</evidence>
<evidence type="ECO:0000256" key="16">
    <source>
        <dbReference type="SAM" id="SignalP"/>
    </source>
</evidence>
<evidence type="ECO:0000313" key="18">
    <source>
        <dbReference type="Proteomes" id="UP001161017"/>
    </source>
</evidence>
<keyword evidence="7 16" id="KW-0732">Signal</keyword>
<keyword evidence="4" id="KW-0813">Transport</keyword>
<evidence type="ECO:0000256" key="7">
    <source>
        <dbReference type="ARBA" id="ARBA00022729"/>
    </source>
</evidence>